<reference evidence="1" key="3">
    <citation type="submission" date="2022-06" db="UniProtKB">
        <authorList>
            <consortium name="EnsemblPlants"/>
        </authorList>
    </citation>
    <scope>IDENTIFICATION</scope>
</reference>
<organism evidence="1 2">
    <name type="scientific">Triticum urartu</name>
    <name type="common">Red wild einkorn</name>
    <name type="synonym">Crithodium urartu</name>
    <dbReference type="NCBI Taxonomy" id="4572"/>
    <lineage>
        <taxon>Eukaryota</taxon>
        <taxon>Viridiplantae</taxon>
        <taxon>Streptophyta</taxon>
        <taxon>Embryophyta</taxon>
        <taxon>Tracheophyta</taxon>
        <taxon>Spermatophyta</taxon>
        <taxon>Magnoliopsida</taxon>
        <taxon>Liliopsida</taxon>
        <taxon>Poales</taxon>
        <taxon>Poaceae</taxon>
        <taxon>BOP clade</taxon>
        <taxon>Pooideae</taxon>
        <taxon>Triticodae</taxon>
        <taxon>Triticeae</taxon>
        <taxon>Triticinae</taxon>
        <taxon>Triticum</taxon>
    </lineage>
</organism>
<name>A0A8R7R0Z1_TRIUA</name>
<accession>A0A8R7R0Z1</accession>
<evidence type="ECO:0000313" key="1">
    <source>
        <dbReference type="EnsemblPlants" id="TuG1812G0700002249.01.T01.cds246926"/>
    </source>
</evidence>
<proteinExistence type="predicted"/>
<dbReference type="Gramene" id="TuG1812G0700002249.01.T01">
    <property type="protein sequence ID" value="TuG1812G0700002249.01.T01.cds246926"/>
    <property type="gene ID" value="TuG1812G0700002249.01"/>
</dbReference>
<keyword evidence="2" id="KW-1185">Reference proteome</keyword>
<sequence length="121" mass="14101">MTESWWFNPPIEINLTSTLSLKRCIFMYTIPINHLYKFMYIVFFMVVTCEVEQPWCGSREHFMSYVWEASRNTGTLAAHRTRGNAWPVHVARCFCPLVGVVRGNIVLWGLKCKLREEAGIP</sequence>
<reference evidence="1" key="2">
    <citation type="submission" date="2018-03" db="EMBL/GenBank/DDBJ databases">
        <title>The Triticum urartu genome reveals the dynamic nature of wheat genome evolution.</title>
        <authorList>
            <person name="Ling H."/>
            <person name="Ma B."/>
            <person name="Shi X."/>
            <person name="Liu H."/>
            <person name="Dong L."/>
            <person name="Sun H."/>
            <person name="Cao Y."/>
            <person name="Gao Q."/>
            <person name="Zheng S."/>
            <person name="Li Y."/>
            <person name="Yu Y."/>
            <person name="Du H."/>
            <person name="Qi M."/>
            <person name="Li Y."/>
            <person name="Yu H."/>
            <person name="Cui Y."/>
            <person name="Wang N."/>
            <person name="Chen C."/>
            <person name="Wu H."/>
            <person name="Zhao Y."/>
            <person name="Zhang J."/>
            <person name="Li Y."/>
            <person name="Zhou W."/>
            <person name="Zhang B."/>
            <person name="Hu W."/>
            <person name="Eijk M."/>
            <person name="Tang J."/>
            <person name="Witsenboer H."/>
            <person name="Zhao S."/>
            <person name="Li Z."/>
            <person name="Zhang A."/>
            <person name="Wang D."/>
            <person name="Liang C."/>
        </authorList>
    </citation>
    <scope>NUCLEOTIDE SEQUENCE [LARGE SCALE GENOMIC DNA]</scope>
    <source>
        <strain evidence="1">cv. G1812</strain>
    </source>
</reference>
<protein>
    <submittedName>
        <fullName evidence="1">Uncharacterized protein</fullName>
    </submittedName>
</protein>
<dbReference type="Proteomes" id="UP000015106">
    <property type="component" value="Chromosome 7"/>
</dbReference>
<evidence type="ECO:0000313" key="2">
    <source>
        <dbReference type="Proteomes" id="UP000015106"/>
    </source>
</evidence>
<dbReference type="AlphaFoldDB" id="A0A8R7R0Z1"/>
<dbReference type="EnsemblPlants" id="TuG1812G0700002249.01.T01">
    <property type="protein sequence ID" value="TuG1812G0700002249.01.T01.cds246926"/>
    <property type="gene ID" value="TuG1812G0700002249.01"/>
</dbReference>
<reference evidence="2" key="1">
    <citation type="journal article" date="2013" name="Nature">
        <title>Draft genome of the wheat A-genome progenitor Triticum urartu.</title>
        <authorList>
            <person name="Ling H.Q."/>
            <person name="Zhao S."/>
            <person name="Liu D."/>
            <person name="Wang J."/>
            <person name="Sun H."/>
            <person name="Zhang C."/>
            <person name="Fan H."/>
            <person name="Li D."/>
            <person name="Dong L."/>
            <person name="Tao Y."/>
            <person name="Gao C."/>
            <person name="Wu H."/>
            <person name="Li Y."/>
            <person name="Cui Y."/>
            <person name="Guo X."/>
            <person name="Zheng S."/>
            <person name="Wang B."/>
            <person name="Yu K."/>
            <person name="Liang Q."/>
            <person name="Yang W."/>
            <person name="Lou X."/>
            <person name="Chen J."/>
            <person name="Feng M."/>
            <person name="Jian J."/>
            <person name="Zhang X."/>
            <person name="Luo G."/>
            <person name="Jiang Y."/>
            <person name="Liu J."/>
            <person name="Wang Z."/>
            <person name="Sha Y."/>
            <person name="Zhang B."/>
            <person name="Wu H."/>
            <person name="Tang D."/>
            <person name="Shen Q."/>
            <person name="Xue P."/>
            <person name="Zou S."/>
            <person name="Wang X."/>
            <person name="Liu X."/>
            <person name="Wang F."/>
            <person name="Yang Y."/>
            <person name="An X."/>
            <person name="Dong Z."/>
            <person name="Zhang K."/>
            <person name="Zhang X."/>
            <person name="Luo M.C."/>
            <person name="Dvorak J."/>
            <person name="Tong Y."/>
            <person name="Wang J."/>
            <person name="Yang H."/>
            <person name="Li Z."/>
            <person name="Wang D."/>
            <person name="Zhang A."/>
            <person name="Wang J."/>
        </authorList>
    </citation>
    <scope>NUCLEOTIDE SEQUENCE</scope>
    <source>
        <strain evidence="2">cv. G1812</strain>
    </source>
</reference>